<protein>
    <submittedName>
        <fullName evidence="2">Uncharacterized protein</fullName>
    </submittedName>
</protein>
<feature type="region of interest" description="Disordered" evidence="1">
    <location>
        <begin position="1"/>
        <end position="74"/>
    </location>
</feature>
<gene>
    <name evidence="2" type="ORF">BDQ12DRAFT_716706</name>
</gene>
<name>A0A5C3LJ72_9AGAR</name>
<feature type="compositionally biased region" description="Basic and acidic residues" evidence="1">
    <location>
        <begin position="362"/>
        <end position="384"/>
    </location>
</feature>
<dbReference type="Proteomes" id="UP000308652">
    <property type="component" value="Unassembled WGS sequence"/>
</dbReference>
<organism evidence="2 3">
    <name type="scientific">Crucibulum laeve</name>
    <dbReference type="NCBI Taxonomy" id="68775"/>
    <lineage>
        <taxon>Eukaryota</taxon>
        <taxon>Fungi</taxon>
        <taxon>Dikarya</taxon>
        <taxon>Basidiomycota</taxon>
        <taxon>Agaricomycotina</taxon>
        <taxon>Agaricomycetes</taxon>
        <taxon>Agaricomycetidae</taxon>
        <taxon>Agaricales</taxon>
        <taxon>Agaricineae</taxon>
        <taxon>Nidulariaceae</taxon>
        <taxon>Crucibulum</taxon>
    </lineage>
</organism>
<proteinExistence type="predicted"/>
<evidence type="ECO:0000313" key="2">
    <source>
        <dbReference type="EMBL" id="TFK31926.1"/>
    </source>
</evidence>
<feature type="compositionally biased region" description="Basic and acidic residues" evidence="1">
    <location>
        <begin position="322"/>
        <end position="350"/>
    </location>
</feature>
<dbReference type="OrthoDB" id="3133286at2759"/>
<accession>A0A5C3LJ72</accession>
<evidence type="ECO:0000256" key="1">
    <source>
        <dbReference type="SAM" id="MobiDB-lite"/>
    </source>
</evidence>
<sequence>MQAANQCQETGKGQAQLSTSRNGASVDIEGVSSTSATTTAPASSSTIPLPLPATSTTTSQLTNPTPARKKKAKPPCTAKLAKQAAHYALVLDVTVWGPQGGGKGKGRCPKDVDLLIAQEGPAGSHLSTADLKTLILSSNPRHFHLKLPRDPSATYRILYYRSEYLGLESKVDILTPGTILLPPVMEKDVGFGLSGLQTAVLRPGIPLIPFPVLLLHKLQGWDDHRLAKEKYKRDKMAQDAKDIVRLLAMKSSGRTSEDANTEGQDSPDEWSDPLLFPAPDGPEFMRISWHQVRIFCMWLPDKSKLWKELGFVVQPLTEEELKDEKAREEAVKEGEKEEKERREQEGGDARGEEEDSEDEDKKDEKVAEVVKEEKEHERRGEAHA</sequence>
<reference evidence="2 3" key="1">
    <citation type="journal article" date="2019" name="Nat. Ecol. Evol.">
        <title>Megaphylogeny resolves global patterns of mushroom evolution.</title>
        <authorList>
            <person name="Varga T."/>
            <person name="Krizsan K."/>
            <person name="Foldi C."/>
            <person name="Dima B."/>
            <person name="Sanchez-Garcia M."/>
            <person name="Sanchez-Ramirez S."/>
            <person name="Szollosi G.J."/>
            <person name="Szarkandi J.G."/>
            <person name="Papp V."/>
            <person name="Albert L."/>
            <person name="Andreopoulos W."/>
            <person name="Angelini C."/>
            <person name="Antonin V."/>
            <person name="Barry K.W."/>
            <person name="Bougher N.L."/>
            <person name="Buchanan P."/>
            <person name="Buyck B."/>
            <person name="Bense V."/>
            <person name="Catcheside P."/>
            <person name="Chovatia M."/>
            <person name="Cooper J."/>
            <person name="Damon W."/>
            <person name="Desjardin D."/>
            <person name="Finy P."/>
            <person name="Geml J."/>
            <person name="Haridas S."/>
            <person name="Hughes K."/>
            <person name="Justo A."/>
            <person name="Karasinski D."/>
            <person name="Kautmanova I."/>
            <person name="Kiss B."/>
            <person name="Kocsube S."/>
            <person name="Kotiranta H."/>
            <person name="LaButti K.M."/>
            <person name="Lechner B.E."/>
            <person name="Liimatainen K."/>
            <person name="Lipzen A."/>
            <person name="Lukacs Z."/>
            <person name="Mihaltcheva S."/>
            <person name="Morgado L.N."/>
            <person name="Niskanen T."/>
            <person name="Noordeloos M.E."/>
            <person name="Ohm R.A."/>
            <person name="Ortiz-Santana B."/>
            <person name="Ovrebo C."/>
            <person name="Racz N."/>
            <person name="Riley R."/>
            <person name="Savchenko A."/>
            <person name="Shiryaev A."/>
            <person name="Soop K."/>
            <person name="Spirin V."/>
            <person name="Szebenyi C."/>
            <person name="Tomsovsky M."/>
            <person name="Tulloss R.E."/>
            <person name="Uehling J."/>
            <person name="Grigoriev I.V."/>
            <person name="Vagvolgyi C."/>
            <person name="Papp T."/>
            <person name="Martin F.M."/>
            <person name="Miettinen O."/>
            <person name="Hibbett D.S."/>
            <person name="Nagy L.G."/>
        </authorList>
    </citation>
    <scope>NUCLEOTIDE SEQUENCE [LARGE SCALE GENOMIC DNA]</scope>
    <source>
        <strain evidence="2 3">CBS 166.37</strain>
    </source>
</reference>
<dbReference type="EMBL" id="ML213696">
    <property type="protein sequence ID" value="TFK31926.1"/>
    <property type="molecule type" value="Genomic_DNA"/>
</dbReference>
<keyword evidence="3" id="KW-1185">Reference proteome</keyword>
<feature type="compositionally biased region" description="Low complexity" evidence="1">
    <location>
        <begin position="32"/>
        <end position="66"/>
    </location>
</feature>
<feature type="region of interest" description="Disordered" evidence="1">
    <location>
        <begin position="318"/>
        <end position="384"/>
    </location>
</feature>
<dbReference type="AlphaFoldDB" id="A0A5C3LJ72"/>
<feature type="compositionally biased region" description="Acidic residues" evidence="1">
    <location>
        <begin position="351"/>
        <end position="361"/>
    </location>
</feature>
<evidence type="ECO:0000313" key="3">
    <source>
        <dbReference type="Proteomes" id="UP000308652"/>
    </source>
</evidence>
<feature type="compositionally biased region" description="Polar residues" evidence="1">
    <location>
        <begin position="1"/>
        <end position="23"/>
    </location>
</feature>
<feature type="region of interest" description="Disordered" evidence="1">
    <location>
        <begin position="252"/>
        <end position="277"/>
    </location>
</feature>